<dbReference type="InterPro" id="IPR019734">
    <property type="entry name" value="TPR_rpt"/>
</dbReference>
<dbReference type="SUPFAM" id="SSF46565">
    <property type="entry name" value="Chaperone J-domain"/>
    <property type="match status" value="1"/>
</dbReference>
<protein>
    <submittedName>
        <fullName evidence="6">DnaJ domain-containing protein</fullName>
    </submittedName>
</protein>
<proteinExistence type="predicted"/>
<dbReference type="Gene3D" id="1.25.40.10">
    <property type="entry name" value="Tetratricopeptide repeat domain"/>
    <property type="match status" value="1"/>
</dbReference>
<evidence type="ECO:0000313" key="7">
    <source>
        <dbReference type="Proteomes" id="UP001199525"/>
    </source>
</evidence>
<feature type="region of interest" description="Disordered" evidence="4">
    <location>
        <begin position="159"/>
        <end position="270"/>
    </location>
</feature>
<dbReference type="PROSITE" id="PS50005">
    <property type="entry name" value="TPR"/>
    <property type="match status" value="1"/>
</dbReference>
<comment type="caution">
    <text evidence="6">The sequence shown here is derived from an EMBL/GenBank/DDBJ whole genome shotgun (WGS) entry which is preliminary data.</text>
</comment>
<feature type="domain" description="J" evidence="5">
    <location>
        <begin position="9"/>
        <end position="69"/>
    </location>
</feature>
<dbReference type="PANTHER" id="PTHR45188:SF2">
    <property type="entry name" value="DNAJ HOMOLOG SUBFAMILY C MEMBER 7"/>
    <property type="match status" value="1"/>
</dbReference>
<dbReference type="PRINTS" id="PR00625">
    <property type="entry name" value="JDOMAIN"/>
</dbReference>
<evidence type="ECO:0000256" key="4">
    <source>
        <dbReference type="SAM" id="MobiDB-lite"/>
    </source>
</evidence>
<dbReference type="RefSeq" id="WP_229490384.1">
    <property type="nucleotide sequence ID" value="NZ_JAIVFQ010000130.1"/>
</dbReference>
<dbReference type="PROSITE" id="PS50076">
    <property type="entry name" value="DNAJ_2"/>
    <property type="match status" value="1"/>
</dbReference>
<dbReference type="Gene3D" id="1.10.287.110">
    <property type="entry name" value="DnaJ domain"/>
    <property type="match status" value="1"/>
</dbReference>
<dbReference type="SMART" id="SM00271">
    <property type="entry name" value="DnaJ"/>
    <property type="match status" value="1"/>
</dbReference>
<feature type="compositionally biased region" description="Polar residues" evidence="4">
    <location>
        <begin position="234"/>
        <end position="243"/>
    </location>
</feature>
<evidence type="ECO:0000256" key="1">
    <source>
        <dbReference type="ARBA" id="ARBA00022737"/>
    </source>
</evidence>
<evidence type="ECO:0000259" key="5">
    <source>
        <dbReference type="PROSITE" id="PS50076"/>
    </source>
</evidence>
<gene>
    <name evidence="6" type="ORF">LC586_36330</name>
</gene>
<keyword evidence="1" id="KW-0677">Repeat</keyword>
<keyword evidence="2 3" id="KW-0802">TPR repeat</keyword>
<sequence length="270" mass="29331">MSDRFDINHVYNILGLKPGASVDEIKQAYRQMAKTWHPDSFLEPQQKLEAEEKIKEINQAYARLKFYQPDETNQSASTSTKIDLTPSNAESFYKLAMEKAQKGKYTEAIEDFSKAIRLNPKYFEAYKYRGLACSKHSSPTPSASPQTKTTIIERTREVPVPVAVPVPQQQVTPPSAPRQPDINITIPPQQPAAEKAPSAIQPTPKATQSPTTSPTSNTPSSQNGTSNTVAPGTKSDTSKTTPPQGVDQSNSTSNSDSSTADDTTTGGSAQ</sequence>
<keyword evidence="7" id="KW-1185">Reference proteome</keyword>
<evidence type="ECO:0000256" key="3">
    <source>
        <dbReference type="PROSITE-ProRule" id="PRU00339"/>
    </source>
</evidence>
<evidence type="ECO:0000313" key="6">
    <source>
        <dbReference type="EMBL" id="MCC5604482.1"/>
    </source>
</evidence>
<dbReference type="PANTHER" id="PTHR45188">
    <property type="entry name" value="DNAJ PROTEIN P58IPK HOMOLOG"/>
    <property type="match status" value="1"/>
</dbReference>
<dbReference type="PROSITE" id="PS50293">
    <property type="entry name" value="TPR_REGION"/>
    <property type="match status" value="1"/>
</dbReference>
<dbReference type="SUPFAM" id="SSF48452">
    <property type="entry name" value="TPR-like"/>
    <property type="match status" value="1"/>
</dbReference>
<dbReference type="InterPro" id="IPR036869">
    <property type="entry name" value="J_dom_sf"/>
</dbReference>
<dbReference type="Proteomes" id="UP001199525">
    <property type="component" value="Unassembled WGS sequence"/>
</dbReference>
<dbReference type="InterPro" id="IPR001623">
    <property type="entry name" value="DnaJ_domain"/>
</dbReference>
<feature type="repeat" description="TPR" evidence="3">
    <location>
        <begin position="89"/>
        <end position="122"/>
    </location>
</feature>
<dbReference type="Pfam" id="PF13414">
    <property type="entry name" value="TPR_11"/>
    <property type="match status" value="1"/>
</dbReference>
<dbReference type="EMBL" id="JAIVFQ010000130">
    <property type="protein sequence ID" value="MCC5604482.1"/>
    <property type="molecule type" value="Genomic_DNA"/>
</dbReference>
<feature type="compositionally biased region" description="Low complexity" evidence="4">
    <location>
        <begin position="201"/>
        <end position="228"/>
    </location>
</feature>
<feature type="compositionally biased region" description="Low complexity" evidence="4">
    <location>
        <begin position="247"/>
        <end position="270"/>
    </location>
</feature>
<dbReference type="Pfam" id="PF00226">
    <property type="entry name" value="DnaJ"/>
    <property type="match status" value="1"/>
</dbReference>
<dbReference type="InterPro" id="IPR011990">
    <property type="entry name" value="TPR-like_helical_dom_sf"/>
</dbReference>
<organism evidence="6 7">
    <name type="scientific">Nostoc favosum CHAB5714</name>
    <dbReference type="NCBI Taxonomy" id="2780399"/>
    <lineage>
        <taxon>Bacteria</taxon>
        <taxon>Bacillati</taxon>
        <taxon>Cyanobacteriota</taxon>
        <taxon>Cyanophyceae</taxon>
        <taxon>Nostocales</taxon>
        <taxon>Nostocaceae</taxon>
        <taxon>Nostoc</taxon>
        <taxon>Nostoc favosum</taxon>
    </lineage>
</organism>
<reference evidence="6 7" key="1">
    <citation type="journal article" date="2021" name="Microorganisms">
        <title>Genome Evolution of Filamentous Cyanobacterium Nostoc Species: From Facultative Symbiosis to Free Living.</title>
        <authorList>
            <person name="Huo D."/>
            <person name="Li H."/>
            <person name="Cai F."/>
            <person name="Guo X."/>
            <person name="Qiao Z."/>
            <person name="Wang W."/>
            <person name="Yu G."/>
            <person name="Li R."/>
        </authorList>
    </citation>
    <scope>NUCLEOTIDE SEQUENCE [LARGE SCALE GENOMIC DNA]</scope>
    <source>
        <strain evidence="6 7">CHAB 5714</strain>
    </source>
</reference>
<dbReference type="SMART" id="SM00028">
    <property type="entry name" value="TPR"/>
    <property type="match status" value="1"/>
</dbReference>
<accession>A0ABS8IJV4</accession>
<evidence type="ECO:0000256" key="2">
    <source>
        <dbReference type="ARBA" id="ARBA00022803"/>
    </source>
</evidence>
<feature type="compositionally biased region" description="Low complexity" evidence="4">
    <location>
        <begin position="159"/>
        <end position="173"/>
    </location>
</feature>
<dbReference type="CDD" id="cd06257">
    <property type="entry name" value="DnaJ"/>
    <property type="match status" value="1"/>
</dbReference>
<name>A0ABS8IJV4_9NOSO</name>